<dbReference type="KEGG" id="nah:F5544_22455"/>
<dbReference type="GO" id="GO:0016301">
    <property type="term" value="F:kinase activity"/>
    <property type="evidence" value="ECO:0007669"/>
    <property type="project" value="UniProtKB-KW"/>
</dbReference>
<name>A0A6G9YHB2_9NOCA</name>
<dbReference type="PANTHER" id="PTHR10584">
    <property type="entry name" value="SUGAR KINASE"/>
    <property type="match status" value="1"/>
</dbReference>
<dbReference type="Gene3D" id="3.40.1190.20">
    <property type="match status" value="1"/>
</dbReference>
<proteinExistence type="predicted"/>
<sequence>MLVGASDVPARGKARMTPRKSGGYTVIGDAVVDHLYRTDRLPSESLPARGRFTSSVGGRGLNCAVAAARLGLPVRLIAAVGDDEAGRRILAYLRREGVDTDLVKVVPGEPTPVDALIVTSSGSTGAIAHRDEAVRLREEDITTPAAREAITSAAAVLITFEPPALVIEQAIRMVHATPHRPWLLVQPTPPIGMLSYFRRYLATIDFLVGTRAQLGTLVPGCAPSADFDAEIAPWLLGHGVRYVCAVEGLACRVRFAGPALDIPRPAAAVLAETPGARSAFLAALAHRLIRSGRPGRADFVFATAAMAASQSFGELPDAMPVADRINRILALPSDAEPTPEIV</sequence>
<evidence type="ECO:0000313" key="5">
    <source>
        <dbReference type="Proteomes" id="UP000503540"/>
    </source>
</evidence>
<dbReference type="Proteomes" id="UP000503540">
    <property type="component" value="Chromosome"/>
</dbReference>
<dbReference type="InterPro" id="IPR029056">
    <property type="entry name" value="Ribokinase-like"/>
</dbReference>
<reference evidence="4 5" key="1">
    <citation type="journal article" date="2019" name="ACS Chem. Biol.">
        <title>Identification and Mobilization of a Cryptic Antibiotic Biosynthesis Gene Locus from a Human-Pathogenic Nocardia Isolate.</title>
        <authorList>
            <person name="Herisse M."/>
            <person name="Ishida K."/>
            <person name="Porter J.L."/>
            <person name="Howden B."/>
            <person name="Hertweck C."/>
            <person name="Stinear T.P."/>
            <person name="Pidot S.J."/>
        </authorList>
    </citation>
    <scope>NUCLEOTIDE SEQUENCE [LARGE SCALE GENOMIC DNA]</scope>
    <source>
        <strain evidence="4 5">AUSMDU00012717</strain>
    </source>
</reference>
<dbReference type="InterPro" id="IPR011611">
    <property type="entry name" value="PfkB_dom"/>
</dbReference>
<keyword evidence="5" id="KW-1185">Reference proteome</keyword>
<organism evidence="4 5">
    <name type="scientific">Nocardia arthritidis</name>
    <dbReference type="NCBI Taxonomy" id="228602"/>
    <lineage>
        <taxon>Bacteria</taxon>
        <taxon>Bacillati</taxon>
        <taxon>Actinomycetota</taxon>
        <taxon>Actinomycetes</taxon>
        <taxon>Mycobacteriales</taxon>
        <taxon>Nocardiaceae</taxon>
        <taxon>Nocardia</taxon>
    </lineage>
</organism>
<dbReference type="PANTHER" id="PTHR10584:SF167">
    <property type="entry name" value="PFKB DOMAIN PROTEIN"/>
    <property type="match status" value="1"/>
</dbReference>
<feature type="domain" description="Carbohydrate kinase PfkB" evidence="3">
    <location>
        <begin position="26"/>
        <end position="225"/>
    </location>
</feature>
<keyword evidence="2" id="KW-0418">Kinase</keyword>
<evidence type="ECO:0000259" key="3">
    <source>
        <dbReference type="Pfam" id="PF00294"/>
    </source>
</evidence>
<dbReference type="SUPFAM" id="SSF53613">
    <property type="entry name" value="Ribokinase-like"/>
    <property type="match status" value="1"/>
</dbReference>
<dbReference type="AlphaFoldDB" id="A0A6G9YHB2"/>
<dbReference type="Pfam" id="PF00294">
    <property type="entry name" value="PfkB"/>
    <property type="match status" value="1"/>
</dbReference>
<evidence type="ECO:0000256" key="2">
    <source>
        <dbReference type="ARBA" id="ARBA00022777"/>
    </source>
</evidence>
<gene>
    <name evidence="4" type="ORF">F5544_22455</name>
</gene>
<dbReference type="EMBL" id="CP046172">
    <property type="protein sequence ID" value="QIS12353.1"/>
    <property type="molecule type" value="Genomic_DNA"/>
</dbReference>
<protein>
    <recommendedName>
        <fullName evidence="3">Carbohydrate kinase PfkB domain-containing protein</fullName>
    </recommendedName>
</protein>
<keyword evidence="1" id="KW-0808">Transferase</keyword>
<evidence type="ECO:0000313" key="4">
    <source>
        <dbReference type="EMBL" id="QIS12353.1"/>
    </source>
</evidence>
<accession>A0A6G9YHB2</accession>
<evidence type="ECO:0000256" key="1">
    <source>
        <dbReference type="ARBA" id="ARBA00022679"/>
    </source>
</evidence>